<dbReference type="GO" id="GO:0004497">
    <property type="term" value="F:monooxygenase activity"/>
    <property type="evidence" value="ECO:0007669"/>
    <property type="project" value="InterPro"/>
</dbReference>
<evidence type="ECO:0008006" key="3">
    <source>
        <dbReference type="Google" id="ProtNLM"/>
    </source>
</evidence>
<dbReference type="InterPro" id="IPR001128">
    <property type="entry name" value="Cyt_P450"/>
</dbReference>
<dbReference type="GO" id="GO:0020037">
    <property type="term" value="F:heme binding"/>
    <property type="evidence" value="ECO:0007669"/>
    <property type="project" value="InterPro"/>
</dbReference>
<dbReference type="EMBL" id="CAEKKB010000006">
    <property type="protein sequence ID" value="CAB4314571.1"/>
    <property type="molecule type" value="Genomic_DNA"/>
</dbReference>
<accession>A0A6J5XNC1</accession>
<dbReference type="Proteomes" id="UP000507245">
    <property type="component" value="Unassembled WGS sequence"/>
</dbReference>
<dbReference type="GO" id="GO:0016705">
    <property type="term" value="F:oxidoreductase activity, acting on paired donors, with incorporation or reduction of molecular oxygen"/>
    <property type="evidence" value="ECO:0007669"/>
    <property type="project" value="InterPro"/>
</dbReference>
<dbReference type="GO" id="GO:0005506">
    <property type="term" value="F:iron ion binding"/>
    <property type="evidence" value="ECO:0007669"/>
    <property type="project" value="InterPro"/>
</dbReference>
<dbReference type="SUPFAM" id="SSF48264">
    <property type="entry name" value="Cytochrome P450"/>
    <property type="match status" value="1"/>
</dbReference>
<reference evidence="2" key="1">
    <citation type="journal article" date="2020" name="Genome Biol.">
        <title>Gamete binning: chromosome-level and haplotype-resolved genome assembly enabled by high-throughput single-cell sequencing of gamete genomes.</title>
        <authorList>
            <person name="Campoy J.A."/>
            <person name="Sun H."/>
            <person name="Goel M."/>
            <person name="Jiao W.-B."/>
            <person name="Folz-Donahue K."/>
            <person name="Wang N."/>
            <person name="Rubio M."/>
            <person name="Liu C."/>
            <person name="Kukat C."/>
            <person name="Ruiz D."/>
            <person name="Huettel B."/>
            <person name="Schneeberger K."/>
        </authorList>
    </citation>
    <scope>NUCLEOTIDE SEQUENCE [LARGE SCALE GENOMIC DNA]</scope>
    <source>
        <strain evidence="2">cv. Rojo Pasion</strain>
    </source>
</reference>
<dbReference type="InterPro" id="IPR036396">
    <property type="entry name" value="Cyt_P450_sf"/>
</dbReference>
<proteinExistence type="predicted"/>
<evidence type="ECO:0000313" key="2">
    <source>
        <dbReference type="Proteomes" id="UP000507245"/>
    </source>
</evidence>
<protein>
    <recommendedName>
        <fullName evidence="3">Cytochrome P450</fullName>
    </recommendedName>
</protein>
<name>A0A6J5XNC1_PRUAR</name>
<dbReference type="Gene3D" id="1.10.630.10">
    <property type="entry name" value="Cytochrome P450"/>
    <property type="match status" value="1"/>
</dbReference>
<gene>
    <name evidence="1" type="ORF">ORAREDHAP_LOCUS39037</name>
</gene>
<dbReference type="Pfam" id="PF00067">
    <property type="entry name" value="p450"/>
    <property type="match status" value="1"/>
</dbReference>
<keyword evidence="2" id="KW-1185">Reference proteome</keyword>
<sequence length="72" mass="8133">MKLAKRIDVLLQGLVDDHRSRSSKGESQPEYHNRSCNFQILLLAGTDTSAVTLEWAMSNLLNHLLVLKKART</sequence>
<dbReference type="OrthoDB" id="2789670at2759"/>
<organism evidence="1 2">
    <name type="scientific">Prunus armeniaca</name>
    <name type="common">Apricot</name>
    <name type="synonym">Armeniaca vulgaris</name>
    <dbReference type="NCBI Taxonomy" id="36596"/>
    <lineage>
        <taxon>Eukaryota</taxon>
        <taxon>Viridiplantae</taxon>
        <taxon>Streptophyta</taxon>
        <taxon>Embryophyta</taxon>
        <taxon>Tracheophyta</taxon>
        <taxon>Spermatophyta</taxon>
        <taxon>Magnoliopsida</taxon>
        <taxon>eudicotyledons</taxon>
        <taxon>Gunneridae</taxon>
        <taxon>Pentapetalae</taxon>
        <taxon>rosids</taxon>
        <taxon>fabids</taxon>
        <taxon>Rosales</taxon>
        <taxon>Rosaceae</taxon>
        <taxon>Amygdaloideae</taxon>
        <taxon>Amygdaleae</taxon>
        <taxon>Prunus</taxon>
    </lineage>
</organism>
<dbReference type="AlphaFoldDB" id="A0A6J5XNC1"/>
<evidence type="ECO:0000313" key="1">
    <source>
        <dbReference type="EMBL" id="CAB4314571.1"/>
    </source>
</evidence>